<evidence type="ECO:0000256" key="6">
    <source>
        <dbReference type="ARBA" id="ARBA00047512"/>
    </source>
</evidence>
<keyword evidence="5" id="KW-0378">Hydrolase</keyword>
<sequence>MRRKLVATAAAVGVLAGCLALAPSANAEPAKDKKSAACDVMVTGHRGASGYRPEHTIEAYTVAVTLGADYFEPDLVPTKDGQLVARHESEISQTTNVADKPEFASRKTTKVIDGVSYTGWFTEDFTLKELKTLRAKERLPELRPYNKDHDGLYPIMTIEEIIKLRKDLSFQNKREVGIYPELKHPTYFNSIGLKVEELLDQKLGAADLDDADDPVLIQSFEEGALKKMDSLVDNKLVFVIGDKAATPDKLKEYAKWLHAVSYAKDIIIPRKSDGSLGTPSTAVKDAHTAGLDVHSWTFRNENFFLPTNLRIGDYPPDWGNYQEEYRLFINTGIDQMFSDFPDKAIDAREECSKKKN</sequence>
<dbReference type="HOGENOM" id="CLU_030226_0_1_11"/>
<feature type="domain" description="GP-PDE" evidence="8">
    <location>
        <begin position="40"/>
        <end position="348"/>
    </location>
</feature>
<evidence type="ECO:0000256" key="2">
    <source>
        <dbReference type="ARBA" id="ARBA00012247"/>
    </source>
</evidence>
<proteinExistence type="inferred from homology"/>
<dbReference type="EC" id="3.1.4.46" evidence="2"/>
<evidence type="ECO:0000256" key="7">
    <source>
        <dbReference type="SAM" id="SignalP"/>
    </source>
</evidence>
<dbReference type="Pfam" id="PF03009">
    <property type="entry name" value="GDPD"/>
    <property type="match status" value="1"/>
</dbReference>
<dbReference type="KEGG" id="sna:Snas_0859"/>
<dbReference type="RefSeq" id="WP_013016141.1">
    <property type="nucleotide sequence ID" value="NC_013947.1"/>
</dbReference>
<dbReference type="InterPro" id="IPR030395">
    <property type="entry name" value="GP_PDE_dom"/>
</dbReference>
<evidence type="ECO:0000256" key="4">
    <source>
        <dbReference type="ARBA" id="ARBA00022798"/>
    </source>
</evidence>
<keyword evidence="10" id="KW-1185">Reference proteome</keyword>
<dbReference type="Gene3D" id="3.20.20.190">
    <property type="entry name" value="Phosphatidylinositol (PI) phosphodiesterase"/>
    <property type="match status" value="1"/>
</dbReference>
<dbReference type="GO" id="GO:0042597">
    <property type="term" value="C:periplasmic space"/>
    <property type="evidence" value="ECO:0007669"/>
    <property type="project" value="TreeGrafter"/>
</dbReference>
<dbReference type="EMBL" id="CP001778">
    <property type="protein sequence ID" value="ADD40570.1"/>
    <property type="molecule type" value="Genomic_DNA"/>
</dbReference>
<accession>D3Q8W1</accession>
<evidence type="ECO:0000256" key="3">
    <source>
        <dbReference type="ARBA" id="ARBA00022729"/>
    </source>
</evidence>
<dbReference type="STRING" id="446470.Snas_0859"/>
<evidence type="ECO:0000313" key="10">
    <source>
        <dbReference type="Proteomes" id="UP000000844"/>
    </source>
</evidence>
<evidence type="ECO:0000256" key="1">
    <source>
        <dbReference type="ARBA" id="ARBA00007277"/>
    </source>
</evidence>
<dbReference type="SUPFAM" id="SSF51695">
    <property type="entry name" value="PLC-like phosphodiesterases"/>
    <property type="match status" value="1"/>
</dbReference>
<dbReference type="PANTHER" id="PTHR43620">
    <property type="entry name" value="GLYCEROPHOSPHORYL DIESTER PHOSPHODIESTERASE"/>
    <property type="match status" value="1"/>
</dbReference>
<dbReference type="PROSITE" id="PS51704">
    <property type="entry name" value="GP_PDE"/>
    <property type="match status" value="1"/>
</dbReference>
<comment type="catalytic activity">
    <reaction evidence="6">
        <text>a sn-glycero-3-phosphodiester + H2O = an alcohol + sn-glycerol 3-phosphate + H(+)</text>
        <dbReference type="Rhea" id="RHEA:12969"/>
        <dbReference type="ChEBI" id="CHEBI:15377"/>
        <dbReference type="ChEBI" id="CHEBI:15378"/>
        <dbReference type="ChEBI" id="CHEBI:30879"/>
        <dbReference type="ChEBI" id="CHEBI:57597"/>
        <dbReference type="ChEBI" id="CHEBI:83408"/>
        <dbReference type="EC" id="3.1.4.46"/>
    </reaction>
</comment>
<organism evidence="9 10">
    <name type="scientific">Stackebrandtia nassauensis (strain DSM 44728 / CIP 108903 / NRRL B-16338 / NBRC 102104 / LLR-40K-21)</name>
    <dbReference type="NCBI Taxonomy" id="446470"/>
    <lineage>
        <taxon>Bacteria</taxon>
        <taxon>Bacillati</taxon>
        <taxon>Actinomycetota</taxon>
        <taxon>Actinomycetes</taxon>
        <taxon>Glycomycetales</taxon>
        <taxon>Glycomycetaceae</taxon>
        <taxon>Stackebrandtia</taxon>
    </lineage>
</organism>
<evidence type="ECO:0000256" key="5">
    <source>
        <dbReference type="ARBA" id="ARBA00022801"/>
    </source>
</evidence>
<dbReference type="PANTHER" id="PTHR43620:SF7">
    <property type="entry name" value="GLYCEROPHOSPHODIESTER PHOSPHODIESTERASE GDPD5-RELATED"/>
    <property type="match status" value="1"/>
</dbReference>
<dbReference type="GO" id="GO:0006071">
    <property type="term" value="P:glycerol metabolic process"/>
    <property type="evidence" value="ECO:0007669"/>
    <property type="project" value="UniProtKB-KW"/>
</dbReference>
<feature type="signal peptide" evidence="7">
    <location>
        <begin position="1"/>
        <end position="27"/>
    </location>
</feature>
<evidence type="ECO:0000259" key="8">
    <source>
        <dbReference type="PROSITE" id="PS51704"/>
    </source>
</evidence>
<dbReference type="PROSITE" id="PS51257">
    <property type="entry name" value="PROKAR_LIPOPROTEIN"/>
    <property type="match status" value="1"/>
</dbReference>
<protein>
    <recommendedName>
        <fullName evidence="2">glycerophosphodiester phosphodiesterase</fullName>
        <ecNumber evidence="2">3.1.4.46</ecNumber>
    </recommendedName>
</protein>
<dbReference type="GO" id="GO:0008889">
    <property type="term" value="F:glycerophosphodiester phosphodiesterase activity"/>
    <property type="evidence" value="ECO:0007669"/>
    <property type="project" value="UniProtKB-EC"/>
</dbReference>
<dbReference type="InterPro" id="IPR017946">
    <property type="entry name" value="PLC-like_Pdiesterase_TIM-brl"/>
</dbReference>
<evidence type="ECO:0000313" key="9">
    <source>
        <dbReference type="EMBL" id="ADD40570.1"/>
    </source>
</evidence>
<comment type="similarity">
    <text evidence="1">Belongs to the glycerophosphoryl diester phosphodiesterase family.</text>
</comment>
<keyword evidence="3 7" id="KW-0732">Signal</keyword>
<keyword evidence="4" id="KW-0319">Glycerol metabolism</keyword>
<dbReference type="eggNOG" id="COG0584">
    <property type="taxonomic scope" value="Bacteria"/>
</dbReference>
<reference evidence="9 10" key="1">
    <citation type="journal article" date="2009" name="Stand. Genomic Sci.">
        <title>Complete genome sequence of Stackebrandtia nassauensis type strain (LLR-40K-21).</title>
        <authorList>
            <person name="Munk C."/>
            <person name="Lapidus A."/>
            <person name="Copeland A."/>
            <person name="Jando M."/>
            <person name="Mayilraj S."/>
            <person name="Glavina Del Rio T."/>
            <person name="Nolan M."/>
            <person name="Chen F."/>
            <person name="Lucas S."/>
            <person name="Tice H."/>
            <person name="Cheng J.F."/>
            <person name="Han C."/>
            <person name="Detter J.C."/>
            <person name="Bruce D."/>
            <person name="Goodwin L."/>
            <person name="Chain P."/>
            <person name="Pitluck S."/>
            <person name="Goker M."/>
            <person name="Ovchinikova G."/>
            <person name="Pati A."/>
            <person name="Ivanova N."/>
            <person name="Mavromatis K."/>
            <person name="Chen A."/>
            <person name="Palaniappan K."/>
            <person name="Land M."/>
            <person name="Hauser L."/>
            <person name="Chang Y.J."/>
            <person name="Jeffries C.D."/>
            <person name="Bristow J."/>
            <person name="Eisen J.A."/>
            <person name="Markowitz V."/>
            <person name="Hugenholtz P."/>
            <person name="Kyrpides N.C."/>
            <person name="Klenk H.P."/>
        </authorList>
    </citation>
    <scope>NUCLEOTIDE SEQUENCE [LARGE SCALE GENOMIC DNA]</scope>
    <source>
        <strain evidence="10">DSM 44728 / CIP 108903 / NRRL B-16338 / NBRC 102104 / LLR-40K-21</strain>
    </source>
</reference>
<name>D3Q8W1_STANL</name>
<dbReference type="Proteomes" id="UP000000844">
    <property type="component" value="Chromosome"/>
</dbReference>
<feature type="chain" id="PRO_5003049654" description="glycerophosphodiester phosphodiesterase" evidence="7">
    <location>
        <begin position="28"/>
        <end position="356"/>
    </location>
</feature>
<gene>
    <name evidence="9" type="ordered locus">Snas_0859</name>
</gene>
<dbReference type="AlphaFoldDB" id="D3Q8W1"/>
<dbReference type="GO" id="GO:0006629">
    <property type="term" value="P:lipid metabolic process"/>
    <property type="evidence" value="ECO:0007669"/>
    <property type="project" value="InterPro"/>
</dbReference>